<evidence type="ECO:0000313" key="3">
    <source>
        <dbReference type="EMBL" id="EED21922.1"/>
    </source>
</evidence>
<dbReference type="InterPro" id="IPR056004">
    <property type="entry name" value="DUF7582"/>
</dbReference>
<dbReference type="OMA" id="QRMMHVT"/>
<dbReference type="VEuPathDB" id="FungiDB:TSTA_091630"/>
<evidence type="ECO:0000313" key="4">
    <source>
        <dbReference type="Proteomes" id="UP000001745"/>
    </source>
</evidence>
<gene>
    <name evidence="3" type="ORF">TSTA_091630</name>
</gene>
<proteinExistence type="predicted"/>
<evidence type="ECO:0000259" key="2">
    <source>
        <dbReference type="Pfam" id="PF24483"/>
    </source>
</evidence>
<name>B8M2L1_TALSN</name>
<reference evidence="4" key="1">
    <citation type="journal article" date="2015" name="Genome Announc.">
        <title>Genome sequence of the AIDS-associated pathogen Penicillium marneffei (ATCC18224) and its near taxonomic relative Talaromyces stipitatus (ATCC10500).</title>
        <authorList>
            <person name="Nierman W.C."/>
            <person name="Fedorova-Abrams N.D."/>
            <person name="Andrianopoulos A."/>
        </authorList>
    </citation>
    <scope>NUCLEOTIDE SEQUENCE [LARGE SCALE GENOMIC DNA]</scope>
    <source>
        <strain evidence="4">ATCC 10500 / CBS 375.48 / QM 6759 / NRRL 1006</strain>
    </source>
</reference>
<organism evidence="3 4">
    <name type="scientific">Talaromyces stipitatus (strain ATCC 10500 / CBS 375.48 / QM 6759 / NRRL 1006)</name>
    <name type="common">Penicillium stipitatum</name>
    <dbReference type="NCBI Taxonomy" id="441959"/>
    <lineage>
        <taxon>Eukaryota</taxon>
        <taxon>Fungi</taxon>
        <taxon>Dikarya</taxon>
        <taxon>Ascomycota</taxon>
        <taxon>Pezizomycotina</taxon>
        <taxon>Eurotiomycetes</taxon>
        <taxon>Eurotiomycetidae</taxon>
        <taxon>Eurotiales</taxon>
        <taxon>Trichocomaceae</taxon>
        <taxon>Talaromyces</taxon>
        <taxon>Talaromyces sect. Talaromyces</taxon>
    </lineage>
</organism>
<dbReference type="AlphaFoldDB" id="B8M2L1"/>
<dbReference type="EMBL" id="EQ962653">
    <property type="protein sequence ID" value="EED21922.1"/>
    <property type="molecule type" value="Genomic_DNA"/>
</dbReference>
<evidence type="ECO:0000256" key="1">
    <source>
        <dbReference type="SAM" id="MobiDB-lite"/>
    </source>
</evidence>
<feature type="region of interest" description="Disordered" evidence="1">
    <location>
        <begin position="247"/>
        <end position="306"/>
    </location>
</feature>
<keyword evidence="4" id="KW-1185">Reference proteome</keyword>
<dbReference type="Pfam" id="PF24483">
    <property type="entry name" value="DUF7582"/>
    <property type="match status" value="1"/>
</dbReference>
<dbReference type="Proteomes" id="UP000001745">
    <property type="component" value="Unassembled WGS sequence"/>
</dbReference>
<dbReference type="eggNOG" id="ENOG502S6GP">
    <property type="taxonomic scope" value="Eukaryota"/>
</dbReference>
<dbReference type="PhylomeDB" id="B8M2L1"/>
<dbReference type="InParanoid" id="B8M2L1"/>
<protein>
    <recommendedName>
        <fullName evidence="2">DUF7582 domain-containing protein</fullName>
    </recommendedName>
</protein>
<feature type="domain" description="DUF7582" evidence="2">
    <location>
        <begin position="33"/>
        <end position="226"/>
    </location>
</feature>
<sequence>MVVSLRLPLSSPRTITSNMISPPLSPDFNFDSDALTPSTLPALEYISEKLSQKSLHVTLLVGRGQPIPTGESSDLNIIPVTQLDPQSWKVFYKIVEKGAKKFSLGQGWTDALDQHARQQLKNEYLIEQSLRQNEILFSQEGLTLLNVDRIYTLKRRLCVLSQNQNSINNEEKYLSSCVQLLNKTITSCQGRPFSFGFFHRAYEHLHVTDELLKKVAAAYKTRYGQEGIVIITPKSSPALPTIAPTATKKETTRKSPVMRTAAANTRVRRPAPSSSPVARHYRVPSRVPSRAGTPRRGPKTPVSASDVTPITRNEWNILIGPEFWQNKPTVTMWVPTPAVSVKDRFNKLLGPTLKSNLSDSGIDAEKVIYRIRWIEDSDVSHEDDIIETHSGFGRPITSVPDCIHALPQLPSCR</sequence>
<accession>B8M2L1</accession>
<dbReference type="RefSeq" id="XP_002478885.1">
    <property type="nucleotide sequence ID" value="XM_002478840.1"/>
</dbReference>
<dbReference type="GeneID" id="8098549"/>
<dbReference type="STRING" id="441959.B8M2L1"/>
<dbReference type="OrthoDB" id="5350192at2759"/>
<dbReference type="HOGENOM" id="CLU_758890_0_0_1"/>